<dbReference type="Proteomes" id="UP000243338">
    <property type="component" value="Unassembled WGS sequence"/>
</dbReference>
<evidence type="ECO:0000313" key="2">
    <source>
        <dbReference type="EMBL" id="SES66689.1"/>
    </source>
</evidence>
<dbReference type="AlphaFoldDB" id="A0A1H9YCL0"/>
<keyword evidence="1" id="KW-0812">Transmembrane</keyword>
<keyword evidence="1" id="KW-0472">Membrane</keyword>
<accession>A0A1H9YCL0</accession>
<name>A0A1H9YCL0_9EURY</name>
<keyword evidence="1" id="KW-1133">Transmembrane helix</keyword>
<gene>
    <name evidence="2" type="ORF">SAMN04488587_0441</name>
</gene>
<keyword evidence="3" id="KW-1185">Reference proteome</keyword>
<dbReference type="STRING" id="1353158.SAMN04488587_0441"/>
<dbReference type="EMBL" id="FOHQ01000001">
    <property type="protein sequence ID" value="SES66689.1"/>
    <property type="molecule type" value="Genomic_DNA"/>
</dbReference>
<organism evidence="2 3">
    <name type="scientific">Methanococcoides vulcani</name>
    <dbReference type="NCBI Taxonomy" id="1353158"/>
    <lineage>
        <taxon>Archaea</taxon>
        <taxon>Methanobacteriati</taxon>
        <taxon>Methanobacteriota</taxon>
        <taxon>Stenosarchaea group</taxon>
        <taxon>Methanomicrobia</taxon>
        <taxon>Methanosarcinales</taxon>
        <taxon>Methanosarcinaceae</taxon>
        <taxon>Methanococcoides</taxon>
    </lineage>
</organism>
<sequence>MQHKSSDRPNLADRLFFILTQPENLARILRWAWIVSLGMLVLGYLLIYFNLKSYINL</sequence>
<proteinExistence type="predicted"/>
<evidence type="ECO:0000256" key="1">
    <source>
        <dbReference type="SAM" id="Phobius"/>
    </source>
</evidence>
<evidence type="ECO:0000313" key="3">
    <source>
        <dbReference type="Proteomes" id="UP000243338"/>
    </source>
</evidence>
<feature type="transmembrane region" description="Helical" evidence="1">
    <location>
        <begin position="31"/>
        <end position="51"/>
    </location>
</feature>
<protein>
    <submittedName>
        <fullName evidence="2">Uncharacterized protein</fullName>
    </submittedName>
</protein>
<reference evidence="3" key="1">
    <citation type="submission" date="2016-10" db="EMBL/GenBank/DDBJ databases">
        <authorList>
            <person name="Varghese N."/>
            <person name="Submissions S."/>
        </authorList>
    </citation>
    <scope>NUCLEOTIDE SEQUENCE [LARGE SCALE GENOMIC DNA]</scope>
    <source>
        <strain evidence="3">SLH 33</strain>
    </source>
</reference>